<dbReference type="RefSeq" id="WP_083618102.1">
    <property type="nucleotide sequence ID" value="NZ_LR734839.1"/>
</dbReference>
<evidence type="ECO:0000313" key="5">
    <source>
        <dbReference type="Proteomes" id="UP000184550"/>
    </source>
</evidence>
<sequence>MIHSTYQIGGSLAQDAPTYVVRKADSDLYSELQQGHFCYVLNSRQMGKSSLLVKTRYRLQQEGFRCTTLDMTRIGSEMVTAQQWYKGIVSELWRGFNLLGKFNLKNWWKDEEDISVIQRLSNFIEDILLTQFPDDKLIVFVDEIDSILSLNFKVDDFFALIRFCYNQRAINPEYNRISFALFGVATPSDLICDRSRTPFNIGKAIELEGFTVNEVQPLIQGLEQKITNPTAVMRAIINWTGGQPFLTQKLCQMVFHSVEETMNNVLTIPPGTEGFWVESLVRSHIIYKWESQDEPEHLRTIRNRIEYNQYRLGRILAIYQDILQGLEVESDDSNEQAELILSGLVVKKEGILRVKNRIYQEVFDLEWVAQQLSTLRPYSQAFDAWIQSNQQDFSRLLRGQALKEAQNWSSGRSISDLDYQFLAQSEELDRREVQQGLEAARMQEVEARLTQEKQTAKLQRFLLLSVSIAFVIAMGLSGISWLQYRQARVNEQQAKTNEIKALSQSAESLFALNQRFEALIQSMKAYRKLQTLPNIDPETHLNVQLTLQKAVYGIQEYNQLLGHTSIVSTAEFSPKGDLIASGSQDKTIKLWKPDGSLWKTLIGHGGGITGLAFSPRHPLLASASADKTIKLWKTDGSYLRTLNGHKKSVMAVSFSPIQDILISASFDHTLKLWTIDGKLLKTIPAHSAPIRTVAFSPDGQRFASGSADKTVKIWKFDGTLLKTLTGHQGEIMAVNWSPDGQLIASGSRDNTLKLWSREGILIDSFGPFEDDVWDVAFSPNQKFLAAGMRNKEIKLWRKDVQNSVYTPYKTLLGHYGEVNRIVFSPDSQTIASASWDKSVKLWKTKDCLVTRLIGHQDSVWGVAFSPDGQTIASSSLDKTIKLWTKQGKLLQTLTGQNSWVHQVEFSSDGQWLASASGNGTIELWKKAKNGTFITHPNQILVGHQGGVWGIKFTPDNQSLISGSWDESIKIWGIDGTLRQALKGHNGQVWGIAIAPKGDWIVSSSDDKTIKLWGLNGQLLQTLTGHQDGIWGLALSPDGQILASASRDETVKLWRWNPQLKSFIYENTVKGHTATVMAVAFSPDQKLLASASQDKTIKLWKLDGTLVKTLNRHNDEVYNVKFSPDGQTMASVSVDKTVMLWDLHQVLTLNEFAYACNWVQNYLKTNSMVSPEDRTLCQGTGNREQGTGNRQ</sequence>
<proteinExistence type="predicted"/>
<feature type="repeat" description="WD" evidence="3">
    <location>
        <begin position="940"/>
        <end position="974"/>
    </location>
</feature>
<feature type="repeat" description="WD" evidence="3">
    <location>
        <begin position="560"/>
        <end position="592"/>
    </location>
</feature>
<dbReference type="InterPro" id="IPR015943">
    <property type="entry name" value="WD40/YVTN_repeat-like_dom_sf"/>
</dbReference>
<dbReference type="PANTHER" id="PTHR19848">
    <property type="entry name" value="WD40 REPEAT PROTEIN"/>
    <property type="match status" value="1"/>
</dbReference>
<feature type="repeat" description="WD" evidence="3">
    <location>
        <begin position="852"/>
        <end position="883"/>
    </location>
</feature>
<feature type="repeat" description="WD" evidence="3">
    <location>
        <begin position="1068"/>
        <end position="1102"/>
    </location>
</feature>
<gene>
    <name evidence="4" type="ORF">PL8927_220033</name>
</gene>
<feature type="repeat" description="WD" evidence="3">
    <location>
        <begin position="1109"/>
        <end position="1142"/>
    </location>
</feature>
<keyword evidence="2" id="KW-0677">Repeat</keyword>
<dbReference type="InterPro" id="IPR019775">
    <property type="entry name" value="WD40_repeat_CS"/>
</dbReference>
<keyword evidence="5" id="KW-1185">Reference proteome</keyword>
<protein>
    <submittedName>
        <fullName evidence="4">WD-40 repeat protein</fullName>
    </submittedName>
</protein>
<keyword evidence="1 3" id="KW-0853">WD repeat</keyword>
<dbReference type="SMART" id="SM00320">
    <property type="entry name" value="WD40"/>
    <property type="match status" value="14"/>
</dbReference>
<dbReference type="OrthoDB" id="434800at2"/>
<dbReference type="PROSITE" id="PS50294">
    <property type="entry name" value="WD_REPEATS_REGION"/>
    <property type="match status" value="13"/>
</dbReference>
<comment type="caution">
    <text evidence="4">The sequence shown here is derived from an EMBL/GenBank/DDBJ whole genome shotgun (WGS) entry which is preliminary data.</text>
</comment>
<feature type="repeat" description="WD" evidence="3">
    <location>
        <begin position="811"/>
        <end position="843"/>
    </location>
</feature>
<dbReference type="PANTHER" id="PTHR19848:SF8">
    <property type="entry name" value="F-BOX AND WD REPEAT DOMAIN CONTAINING 7"/>
    <property type="match status" value="1"/>
</dbReference>
<dbReference type="SUPFAM" id="SSF52540">
    <property type="entry name" value="P-loop containing nucleoside triphosphate hydrolases"/>
    <property type="match status" value="1"/>
</dbReference>
<dbReference type="InterPro" id="IPR020472">
    <property type="entry name" value="WD40_PAC1"/>
</dbReference>
<evidence type="ECO:0000256" key="1">
    <source>
        <dbReference type="ARBA" id="ARBA00022574"/>
    </source>
</evidence>
<accession>A0A7Z9DWT6</accession>
<dbReference type="InterPro" id="IPR027417">
    <property type="entry name" value="P-loop_NTPase"/>
</dbReference>
<organism evidence="4 5">
    <name type="scientific">Planktothrix serta PCC 8927</name>
    <dbReference type="NCBI Taxonomy" id="671068"/>
    <lineage>
        <taxon>Bacteria</taxon>
        <taxon>Bacillati</taxon>
        <taxon>Cyanobacteriota</taxon>
        <taxon>Cyanophyceae</taxon>
        <taxon>Oscillatoriophycideae</taxon>
        <taxon>Oscillatoriales</taxon>
        <taxon>Microcoleaceae</taxon>
        <taxon>Planktothrix</taxon>
    </lineage>
</organism>
<dbReference type="Pfam" id="PF14516">
    <property type="entry name" value="AAA_35"/>
    <property type="match status" value="1"/>
</dbReference>
<feature type="repeat" description="WD" evidence="3">
    <location>
        <begin position="642"/>
        <end position="676"/>
    </location>
</feature>
<feature type="repeat" description="WD" evidence="3">
    <location>
        <begin position="981"/>
        <end position="1015"/>
    </location>
</feature>
<feature type="repeat" description="WD" evidence="3">
    <location>
        <begin position="765"/>
        <end position="806"/>
    </location>
</feature>
<dbReference type="InterPro" id="IPR036322">
    <property type="entry name" value="WD40_repeat_dom_sf"/>
</dbReference>
<feature type="repeat" description="WD" evidence="3">
    <location>
        <begin position="1022"/>
        <end position="1053"/>
    </location>
</feature>
<evidence type="ECO:0000313" key="4">
    <source>
        <dbReference type="EMBL" id="VXD13027.1"/>
    </source>
</evidence>
<reference evidence="4" key="1">
    <citation type="submission" date="2019-10" db="EMBL/GenBank/DDBJ databases">
        <authorList>
            <consortium name="Genoscope - CEA"/>
            <person name="William W."/>
        </authorList>
    </citation>
    <scope>NUCLEOTIDE SEQUENCE [LARGE SCALE GENOMIC DNA]</scope>
    <source>
        <strain evidence="4">BBR_PRJEB10992</strain>
    </source>
</reference>
<evidence type="ECO:0000256" key="2">
    <source>
        <dbReference type="ARBA" id="ARBA00022737"/>
    </source>
</evidence>
<dbReference type="CDD" id="cd00200">
    <property type="entry name" value="WD40"/>
    <property type="match status" value="2"/>
</dbReference>
<dbReference type="EMBL" id="CZCU02000094">
    <property type="protein sequence ID" value="VXD13027.1"/>
    <property type="molecule type" value="Genomic_DNA"/>
</dbReference>
<feature type="repeat" description="WD" evidence="3">
    <location>
        <begin position="893"/>
        <end position="925"/>
    </location>
</feature>
<dbReference type="InterPro" id="IPR001680">
    <property type="entry name" value="WD40_rpt"/>
</dbReference>
<feature type="repeat" description="WD" evidence="3">
    <location>
        <begin position="601"/>
        <end position="633"/>
    </location>
</feature>
<dbReference type="Proteomes" id="UP000184550">
    <property type="component" value="Unassembled WGS sequence"/>
</dbReference>
<dbReference type="PROSITE" id="PS00678">
    <property type="entry name" value="WD_REPEATS_1"/>
    <property type="match status" value="1"/>
</dbReference>
<name>A0A7Z9DWT6_9CYAN</name>
<dbReference type="SUPFAM" id="SSF50978">
    <property type="entry name" value="WD40 repeat-like"/>
    <property type="match status" value="2"/>
</dbReference>
<dbReference type="Pfam" id="PF00400">
    <property type="entry name" value="WD40"/>
    <property type="match status" value="14"/>
</dbReference>
<evidence type="ECO:0000256" key="3">
    <source>
        <dbReference type="PROSITE-ProRule" id="PRU00221"/>
    </source>
</evidence>
<feature type="repeat" description="WD" evidence="3">
    <location>
        <begin position="683"/>
        <end position="717"/>
    </location>
</feature>
<dbReference type="PROSITE" id="PS50082">
    <property type="entry name" value="WD_REPEATS_2"/>
    <property type="match status" value="14"/>
</dbReference>
<dbReference type="AlphaFoldDB" id="A0A7Z9DWT6"/>
<feature type="repeat" description="WD" evidence="3">
    <location>
        <begin position="724"/>
        <end position="756"/>
    </location>
</feature>
<dbReference type="PRINTS" id="PR00320">
    <property type="entry name" value="GPROTEINBRPT"/>
</dbReference>
<dbReference type="Gene3D" id="2.130.10.10">
    <property type="entry name" value="YVTN repeat-like/Quinoprotein amine dehydrogenase"/>
    <property type="match status" value="4"/>
</dbReference>
<dbReference type="Gene3D" id="3.40.50.300">
    <property type="entry name" value="P-loop containing nucleotide triphosphate hydrolases"/>
    <property type="match status" value="1"/>
</dbReference>